<evidence type="ECO:0000313" key="3">
    <source>
        <dbReference type="EMBL" id="KAJ4406154.1"/>
    </source>
</evidence>
<evidence type="ECO:0000256" key="1">
    <source>
        <dbReference type="SAM" id="MobiDB-lite"/>
    </source>
</evidence>
<dbReference type="OrthoDB" id="4150221at2759"/>
<dbReference type="InterPro" id="IPR057511">
    <property type="entry name" value="WH_GDS1"/>
</dbReference>
<feature type="compositionally biased region" description="Low complexity" evidence="1">
    <location>
        <begin position="20"/>
        <end position="31"/>
    </location>
</feature>
<dbReference type="Pfam" id="PF25318">
    <property type="entry name" value="WHD_GDS1"/>
    <property type="match status" value="1"/>
</dbReference>
<gene>
    <name evidence="3" type="ORF">N0V91_004826</name>
</gene>
<dbReference type="AlphaFoldDB" id="A0A9W9D8Y7"/>
<feature type="compositionally biased region" description="Basic and acidic residues" evidence="1">
    <location>
        <begin position="284"/>
        <end position="296"/>
    </location>
</feature>
<accession>A0A9W9D8Y7</accession>
<evidence type="ECO:0000313" key="4">
    <source>
        <dbReference type="Proteomes" id="UP001140510"/>
    </source>
</evidence>
<keyword evidence="4" id="KW-1185">Reference proteome</keyword>
<dbReference type="Proteomes" id="UP001140510">
    <property type="component" value="Unassembled WGS sequence"/>
</dbReference>
<feature type="compositionally biased region" description="Polar residues" evidence="1">
    <location>
        <begin position="244"/>
        <end position="258"/>
    </location>
</feature>
<feature type="region of interest" description="Disordered" evidence="1">
    <location>
        <begin position="190"/>
        <end position="309"/>
    </location>
</feature>
<feature type="compositionally biased region" description="Low complexity" evidence="1">
    <location>
        <begin position="47"/>
        <end position="58"/>
    </location>
</feature>
<proteinExistence type="predicted"/>
<comment type="caution">
    <text evidence="3">The sequence shown here is derived from an EMBL/GenBank/DDBJ whole genome shotgun (WGS) entry which is preliminary data.</text>
</comment>
<name>A0A9W9D8Y7_9PLEO</name>
<dbReference type="EMBL" id="JAPEVA010000029">
    <property type="protein sequence ID" value="KAJ4406154.1"/>
    <property type="molecule type" value="Genomic_DNA"/>
</dbReference>
<reference evidence="3" key="1">
    <citation type="submission" date="2022-10" db="EMBL/GenBank/DDBJ databases">
        <title>Tapping the CABI collections for fungal endophytes: first genome assemblies for Collariella, Neodidymelliopsis, Ascochyta clinopodiicola, Didymella pomorum, Didymosphaeria variabile, Neocosmospora piperis and Neocucurbitaria cava.</title>
        <authorList>
            <person name="Hill R."/>
        </authorList>
    </citation>
    <scope>NUCLEOTIDE SEQUENCE</scope>
    <source>
        <strain evidence="3">IMI 355091</strain>
    </source>
</reference>
<feature type="region of interest" description="Disordered" evidence="1">
    <location>
        <begin position="1"/>
        <end position="98"/>
    </location>
</feature>
<organism evidence="3 4">
    <name type="scientific">Didymella pomorum</name>
    <dbReference type="NCBI Taxonomy" id="749634"/>
    <lineage>
        <taxon>Eukaryota</taxon>
        <taxon>Fungi</taxon>
        <taxon>Dikarya</taxon>
        <taxon>Ascomycota</taxon>
        <taxon>Pezizomycotina</taxon>
        <taxon>Dothideomycetes</taxon>
        <taxon>Pleosporomycetidae</taxon>
        <taxon>Pleosporales</taxon>
        <taxon>Pleosporineae</taxon>
        <taxon>Didymellaceae</taxon>
        <taxon>Didymella</taxon>
    </lineage>
</organism>
<feature type="compositionally biased region" description="Low complexity" evidence="1">
    <location>
        <begin position="297"/>
        <end position="307"/>
    </location>
</feature>
<sequence>MGYNTRRKSLSLPSLGIAIPGGPRSARSPPSTTDMQQPAKKQKRSHSGSSVSSLTSPSNTLPLRDFDAQRPKSSGRVADTPPPSPGGESGQAKVDTQGIDDEIVVGVIEQLEKTGNRPHLLKELATVLSPTIPIVESSANPAAIISSRLATYLKRNWTALSRCPLDKKLVGTHPKRVYYFLTTTPHQPIPADGSSGAALPRVVTPSLSSGVSEEEDMDARARARMSPSPELDLSDYDESGSADPFSSQVHPPTIANISHNRRAQSPPLEKEEREFTLTASFLQQERKRAEAERERSASTSAESTQTSDVSMDDIAQSIEETEELAARKNSEAAAALFGHMASSSFDFSVDSPALKSQAFHLEMPPPMFKPHEVKLEIADIDWSWSDMRSPEHIELDELDEMFGGY</sequence>
<feature type="domain" description="GDS1 winged helix" evidence="2">
    <location>
        <begin position="95"/>
        <end position="188"/>
    </location>
</feature>
<protein>
    <recommendedName>
        <fullName evidence="2">GDS1 winged helix domain-containing protein</fullName>
    </recommendedName>
</protein>
<evidence type="ECO:0000259" key="2">
    <source>
        <dbReference type="Pfam" id="PF25318"/>
    </source>
</evidence>